<protein>
    <recommendedName>
        <fullName evidence="3">DUF458 domain-containing protein</fullName>
    </recommendedName>
</protein>
<reference evidence="2" key="1">
    <citation type="submission" date="2016-06" db="EMBL/GenBank/DDBJ databases">
        <authorList>
            <person name="Nascimento L."/>
            <person name="Pereira R.V."/>
            <person name="Martins L.F."/>
            <person name="Quaggio R.B."/>
            <person name="Silva A.M."/>
            <person name="Setubal J.C."/>
        </authorList>
    </citation>
    <scope>NUCLEOTIDE SEQUENCE [LARGE SCALE GENOMIC DNA]</scope>
</reference>
<sequence length="162" mass="17914">MNFVSPSKGKMSLADVLADMQSYVQQDPHSEYKIVIGTDSQRHGGLTQFVTAIVIHRVGRGARFYYTKRIGHSVYALRQRIYMETQFSLEVVEAMQALGLSQSYKGLPVEIHIDVGQDGATRKLIQEVVGWVTSVGYTAKIKPFAFGASAVADRFSKTHVGS</sequence>
<comment type="caution">
    <text evidence="1">The sequence shown here is derived from an EMBL/GenBank/DDBJ whole genome shotgun (WGS) entry which is preliminary data.</text>
</comment>
<proteinExistence type="predicted"/>
<evidence type="ECO:0008006" key="3">
    <source>
        <dbReference type="Google" id="ProtNLM"/>
    </source>
</evidence>
<dbReference type="Proteomes" id="UP000196475">
    <property type="component" value="Unassembled WGS sequence"/>
</dbReference>
<dbReference type="AlphaFoldDB" id="A0A1Y3PDA4"/>
<gene>
    <name evidence="1" type="ORF">BAA01_14820</name>
</gene>
<dbReference type="PANTHER" id="PTHR39961:SF1">
    <property type="entry name" value="DUF458 DOMAIN-CONTAINING PROTEIN"/>
    <property type="match status" value="1"/>
</dbReference>
<evidence type="ECO:0000313" key="2">
    <source>
        <dbReference type="Proteomes" id="UP000196475"/>
    </source>
</evidence>
<dbReference type="Pfam" id="PF04308">
    <property type="entry name" value="RNaseH_like"/>
    <property type="match status" value="1"/>
</dbReference>
<dbReference type="EMBL" id="LZRT01000107">
    <property type="protein sequence ID" value="OUM85311.1"/>
    <property type="molecule type" value="Genomic_DNA"/>
</dbReference>
<name>A0A1Y3PDA4_9BACI</name>
<evidence type="ECO:0000313" key="1">
    <source>
        <dbReference type="EMBL" id="OUM85311.1"/>
    </source>
</evidence>
<dbReference type="PANTHER" id="PTHR39961">
    <property type="entry name" value="HYPOTHETICAL CYTOSOLIC PROTEIN"/>
    <property type="match status" value="1"/>
</dbReference>
<accession>A0A1Y3PDA4</accession>
<organism evidence="1 2">
    <name type="scientific">Bacillus thermozeamaize</name>
    <dbReference type="NCBI Taxonomy" id="230954"/>
    <lineage>
        <taxon>Bacteria</taxon>
        <taxon>Bacillati</taxon>
        <taxon>Bacillota</taxon>
        <taxon>Bacilli</taxon>
        <taxon>Bacillales</taxon>
        <taxon>Bacillaceae</taxon>
        <taxon>Bacillus</taxon>
    </lineage>
</organism>
<dbReference type="InterPro" id="IPR007405">
    <property type="entry name" value="Phage_KVP40_Orf299"/>
</dbReference>